<dbReference type="EMBL" id="KN822040">
    <property type="protein sequence ID" value="KIM62754.1"/>
    <property type="molecule type" value="Genomic_DNA"/>
</dbReference>
<evidence type="ECO:0000259" key="4">
    <source>
        <dbReference type="Pfam" id="PF23317"/>
    </source>
</evidence>
<keyword evidence="2" id="KW-1133">Transmembrane helix</keyword>
<feature type="transmembrane region" description="Helical" evidence="2">
    <location>
        <begin position="259"/>
        <end position="277"/>
    </location>
</feature>
<gene>
    <name evidence="5" type="ORF">SCLCIDRAFT_24812</name>
</gene>
<dbReference type="AlphaFoldDB" id="A0A0C3E2N9"/>
<reference evidence="5 6" key="1">
    <citation type="submission" date="2014-04" db="EMBL/GenBank/DDBJ databases">
        <authorList>
            <consortium name="DOE Joint Genome Institute"/>
            <person name="Kuo A."/>
            <person name="Kohler A."/>
            <person name="Nagy L.G."/>
            <person name="Floudas D."/>
            <person name="Copeland A."/>
            <person name="Barry K.W."/>
            <person name="Cichocki N."/>
            <person name="Veneault-Fourrey C."/>
            <person name="LaButti K."/>
            <person name="Lindquist E.A."/>
            <person name="Lipzen A."/>
            <person name="Lundell T."/>
            <person name="Morin E."/>
            <person name="Murat C."/>
            <person name="Sun H."/>
            <person name="Tunlid A."/>
            <person name="Henrissat B."/>
            <person name="Grigoriev I.V."/>
            <person name="Hibbett D.S."/>
            <person name="Martin F."/>
            <person name="Nordberg H.P."/>
            <person name="Cantor M.N."/>
            <person name="Hua S.X."/>
        </authorList>
    </citation>
    <scope>NUCLEOTIDE SEQUENCE [LARGE SCALE GENOMIC DNA]</scope>
    <source>
        <strain evidence="5 6">Foug A</strain>
    </source>
</reference>
<feature type="region of interest" description="Disordered" evidence="1">
    <location>
        <begin position="595"/>
        <end position="634"/>
    </location>
</feature>
<feature type="transmembrane region" description="Helical" evidence="2">
    <location>
        <begin position="423"/>
        <end position="445"/>
    </location>
</feature>
<feature type="compositionally biased region" description="Low complexity" evidence="1">
    <location>
        <begin position="600"/>
        <end position="614"/>
    </location>
</feature>
<dbReference type="PANTHER" id="PTHR35859:SF1">
    <property type="entry name" value="NONSELECTIVE CATION CHANNEL PROTEIN"/>
    <property type="match status" value="1"/>
</dbReference>
<feature type="transmembrane region" description="Helical" evidence="2">
    <location>
        <begin position="364"/>
        <end position="383"/>
    </location>
</feature>
<feature type="transmembrane region" description="Helical" evidence="2">
    <location>
        <begin position="289"/>
        <end position="309"/>
    </location>
</feature>
<feature type="transmembrane region" description="Helical" evidence="2">
    <location>
        <begin position="235"/>
        <end position="253"/>
    </location>
</feature>
<feature type="transmembrane region" description="Helical" evidence="2">
    <location>
        <begin position="329"/>
        <end position="357"/>
    </location>
</feature>
<name>A0A0C3E2N9_9AGAM</name>
<feature type="transmembrane region" description="Helical" evidence="2">
    <location>
        <begin position="483"/>
        <end position="500"/>
    </location>
</feature>
<keyword evidence="2" id="KW-0472">Membrane</keyword>
<feature type="domain" description="YVC1 N-terminal linker helical" evidence="3">
    <location>
        <begin position="26"/>
        <end position="208"/>
    </location>
</feature>
<dbReference type="InterPro" id="IPR056336">
    <property type="entry name" value="YVC1_C"/>
</dbReference>
<dbReference type="Pfam" id="PF23317">
    <property type="entry name" value="YVC1_C"/>
    <property type="match status" value="1"/>
</dbReference>
<organism evidence="5 6">
    <name type="scientific">Scleroderma citrinum Foug A</name>
    <dbReference type="NCBI Taxonomy" id="1036808"/>
    <lineage>
        <taxon>Eukaryota</taxon>
        <taxon>Fungi</taxon>
        <taxon>Dikarya</taxon>
        <taxon>Basidiomycota</taxon>
        <taxon>Agaricomycotina</taxon>
        <taxon>Agaricomycetes</taxon>
        <taxon>Agaricomycetidae</taxon>
        <taxon>Boletales</taxon>
        <taxon>Sclerodermatineae</taxon>
        <taxon>Sclerodermataceae</taxon>
        <taxon>Scleroderma</taxon>
    </lineage>
</organism>
<accession>A0A0C3E2N9</accession>
<dbReference type="Proteomes" id="UP000053989">
    <property type="component" value="Unassembled WGS sequence"/>
</dbReference>
<feature type="transmembrane region" description="Helical" evidence="2">
    <location>
        <begin position="507"/>
        <end position="526"/>
    </location>
</feature>
<evidence type="ECO:0000256" key="2">
    <source>
        <dbReference type="SAM" id="Phobius"/>
    </source>
</evidence>
<dbReference type="InterPro" id="IPR056337">
    <property type="entry name" value="LHD_YVC1"/>
</dbReference>
<evidence type="ECO:0000259" key="3">
    <source>
        <dbReference type="Pfam" id="PF23190"/>
    </source>
</evidence>
<evidence type="ECO:0000256" key="1">
    <source>
        <dbReference type="SAM" id="MobiDB-lite"/>
    </source>
</evidence>
<keyword evidence="6" id="KW-1185">Reference proteome</keyword>
<sequence length="746" mass="83476">MDFEEQITTGLLAPTQEFIASVKVFPLIPYLKKDVINTIDSPLSWEQLTASDINFAVVRPLVLKYARLRNMAIVYACMVVRSYFLTQSASDLAHSSILHSRATLCEIIALKLLSHFAASQIQLVAVLTTPWNPLSGAPTDVVQEVKEALGGEECMENAQSAIEMAIATKAKAFVASPIVQSIVNDMYTGRIFFTITANRSIVADNYKQRAIEVYDVRKAPFLDHYRLRVPRYSGILHFMKLAILLLVFVAFLQSEDTTYISFWEGVFLVFAVAFSLQEYTSTREHGWQIYISNVWNAFDTSFVVIFFIYLGLRIKGLILHDNDTSQLAFDILACAACVLVPRLAFYAIANNVVILALRAMISEFLFFICIAVTCFSGLLLTLYTVSHGRWSPGSIAWLIVEVWFGGAYLSLSQARSFHPVLGPILMTCFAALANTLLLTILISILSNTAARIDANATQEYLFQRTIATIEGGKSDALFSYQPPFNILAFLILKPASYIVSPRRLHSANVFLIKLTSFPILIVIALYERRLATWENASQSGRDRIYPRYQNVPRQIRNMPVVEYLFGSQAADLYDVIFEVEDSRDFNLFNEIDNEEPSRLSPMAPSTAPATASTPGQPSLLVEDRRSRSPSRNRKISMLTPLEEMSSTAEVLSLETTTPITRLFSRRPTIPSLRVDNLGAAQLNSEGGLQRLQSLLEECRELPVTRIRDEMKELQGRQARIETLLQKLTGSLASDTLSNTPAHTTKS</sequence>
<dbReference type="PANTHER" id="PTHR35859">
    <property type="entry name" value="NONSELECTIVE CATION CHANNEL PROTEIN"/>
    <property type="match status" value="1"/>
</dbReference>
<feature type="transmembrane region" description="Helical" evidence="2">
    <location>
        <begin position="395"/>
        <end position="411"/>
    </location>
</feature>
<reference evidence="6" key="2">
    <citation type="submission" date="2015-01" db="EMBL/GenBank/DDBJ databases">
        <title>Evolutionary Origins and Diversification of the Mycorrhizal Mutualists.</title>
        <authorList>
            <consortium name="DOE Joint Genome Institute"/>
            <consortium name="Mycorrhizal Genomics Consortium"/>
            <person name="Kohler A."/>
            <person name="Kuo A."/>
            <person name="Nagy L.G."/>
            <person name="Floudas D."/>
            <person name="Copeland A."/>
            <person name="Barry K.W."/>
            <person name="Cichocki N."/>
            <person name="Veneault-Fourrey C."/>
            <person name="LaButti K."/>
            <person name="Lindquist E.A."/>
            <person name="Lipzen A."/>
            <person name="Lundell T."/>
            <person name="Morin E."/>
            <person name="Murat C."/>
            <person name="Riley R."/>
            <person name="Ohm R."/>
            <person name="Sun H."/>
            <person name="Tunlid A."/>
            <person name="Henrissat B."/>
            <person name="Grigoriev I.V."/>
            <person name="Hibbett D.S."/>
            <person name="Martin F."/>
        </authorList>
    </citation>
    <scope>NUCLEOTIDE SEQUENCE [LARGE SCALE GENOMIC DNA]</scope>
    <source>
        <strain evidence="6">Foug A</strain>
    </source>
</reference>
<evidence type="ECO:0000313" key="5">
    <source>
        <dbReference type="EMBL" id="KIM62754.1"/>
    </source>
</evidence>
<dbReference type="OrthoDB" id="2373987at2759"/>
<dbReference type="InterPro" id="IPR052971">
    <property type="entry name" value="TRP_calcium_channel"/>
</dbReference>
<dbReference type="InParanoid" id="A0A0C3E2N9"/>
<proteinExistence type="predicted"/>
<evidence type="ECO:0000313" key="6">
    <source>
        <dbReference type="Proteomes" id="UP000053989"/>
    </source>
</evidence>
<protein>
    <recommendedName>
        <fullName evidence="7">Polycystin cation channel PKD1/PKD2 domain-containing protein</fullName>
    </recommendedName>
</protein>
<dbReference type="Pfam" id="PF23190">
    <property type="entry name" value="LHD_TRPY1"/>
    <property type="match status" value="1"/>
</dbReference>
<keyword evidence="2" id="KW-0812">Transmembrane</keyword>
<evidence type="ECO:0008006" key="7">
    <source>
        <dbReference type="Google" id="ProtNLM"/>
    </source>
</evidence>
<feature type="domain" description="Calcium channel YVC1-like C-terminal transmembrane" evidence="4">
    <location>
        <begin position="241"/>
        <end position="529"/>
    </location>
</feature>
<dbReference type="STRING" id="1036808.A0A0C3E2N9"/>
<dbReference type="HOGENOM" id="CLU_009570_1_0_1"/>